<dbReference type="GO" id="GO:0031297">
    <property type="term" value="P:replication fork processing"/>
    <property type="evidence" value="ECO:0007669"/>
    <property type="project" value="TreeGrafter"/>
</dbReference>
<dbReference type="Pfam" id="PF05205">
    <property type="entry name" value="COMPASS-Shg1"/>
    <property type="match status" value="1"/>
</dbReference>
<dbReference type="STRING" id="10195.A0A3M7PJ50"/>
<organism evidence="3 4">
    <name type="scientific">Brachionus plicatilis</name>
    <name type="common">Marine rotifer</name>
    <name type="synonym">Brachionus muelleri</name>
    <dbReference type="NCBI Taxonomy" id="10195"/>
    <lineage>
        <taxon>Eukaryota</taxon>
        <taxon>Metazoa</taxon>
        <taxon>Spiralia</taxon>
        <taxon>Gnathifera</taxon>
        <taxon>Rotifera</taxon>
        <taxon>Eurotatoria</taxon>
        <taxon>Monogononta</taxon>
        <taxon>Pseudotrocha</taxon>
        <taxon>Ploima</taxon>
        <taxon>Brachionidae</taxon>
        <taxon>Brachionus</taxon>
    </lineage>
</organism>
<dbReference type="PANTHER" id="PTHR31532:SF10">
    <property type="entry name" value="BIORIENTATION OF CHROMOSOMES IN CELL DIVISION PROTEIN 1-LIKE 1"/>
    <property type="match status" value="1"/>
</dbReference>
<dbReference type="OrthoDB" id="7605699at2759"/>
<feature type="compositionally biased region" description="Basic and acidic residues" evidence="1">
    <location>
        <begin position="174"/>
        <end position="205"/>
    </location>
</feature>
<keyword evidence="4" id="KW-1185">Reference proteome</keyword>
<keyword evidence="3" id="KW-0132">Cell division</keyword>
<evidence type="ECO:0000256" key="1">
    <source>
        <dbReference type="SAM" id="MobiDB-lite"/>
    </source>
</evidence>
<dbReference type="Proteomes" id="UP000276133">
    <property type="component" value="Unassembled WGS sequence"/>
</dbReference>
<name>A0A3M7PJ50_BRAPC</name>
<evidence type="ECO:0000259" key="2">
    <source>
        <dbReference type="Pfam" id="PF05205"/>
    </source>
</evidence>
<proteinExistence type="predicted"/>
<dbReference type="InterPro" id="IPR055264">
    <property type="entry name" value="BOD1/SHG1_dom"/>
</dbReference>
<feature type="region of interest" description="Disordered" evidence="1">
    <location>
        <begin position="145"/>
        <end position="241"/>
    </location>
</feature>
<dbReference type="EMBL" id="REGN01010412">
    <property type="protein sequence ID" value="RMZ99089.1"/>
    <property type="molecule type" value="Genomic_DNA"/>
</dbReference>
<dbReference type="GO" id="GO:0051301">
    <property type="term" value="P:cell division"/>
    <property type="evidence" value="ECO:0007669"/>
    <property type="project" value="UniProtKB-KW"/>
</dbReference>
<accession>A0A3M7PJ50</accession>
<evidence type="ECO:0000313" key="4">
    <source>
        <dbReference type="Proteomes" id="UP000276133"/>
    </source>
</evidence>
<dbReference type="AlphaFoldDB" id="A0A3M7PJ50"/>
<protein>
    <submittedName>
        <fullName evidence="3">Biorientation of chromosomes in cell division 1-like 1</fullName>
    </submittedName>
</protein>
<dbReference type="GO" id="GO:0048188">
    <property type="term" value="C:Set1C/COMPASS complex"/>
    <property type="evidence" value="ECO:0007669"/>
    <property type="project" value="TreeGrafter"/>
</dbReference>
<comment type="caution">
    <text evidence="3">The sequence shown here is derived from an EMBL/GenBank/DDBJ whole genome shotgun (WGS) entry which is preliminary data.</text>
</comment>
<evidence type="ECO:0000313" key="3">
    <source>
        <dbReference type="EMBL" id="RMZ99089.1"/>
    </source>
</evidence>
<reference evidence="3 4" key="1">
    <citation type="journal article" date="2018" name="Sci. Rep.">
        <title>Genomic signatures of local adaptation to the degree of environmental predictability in rotifers.</title>
        <authorList>
            <person name="Franch-Gras L."/>
            <person name="Hahn C."/>
            <person name="Garcia-Roger E.M."/>
            <person name="Carmona M.J."/>
            <person name="Serra M."/>
            <person name="Gomez A."/>
        </authorList>
    </citation>
    <scope>NUCLEOTIDE SEQUENCE [LARGE SCALE GENOMIC DNA]</scope>
    <source>
        <strain evidence="3">HYR1</strain>
    </source>
</reference>
<sequence length="272" mass="31306">MDSSHNQQNLKPVVSDVIKEFKADGHFDRLRKDCFSEITSQQLFKNLNKNIEDYVKKFLEDQEKLGIPLRKNDTRDTLRRKLYENISFNEEITNLINQAIDSKKDSSLKPLVDSIVEKIVKPNESENDTKPRASFIPEHIAFTPVQDIKPTPPKTESPVQTKISVEDFLSGEKMQCEKSRKISESDKKPKAGEELETARKDEKSTKNSVRPRPIQTKKPAKQHLSSNDTKLEIDPTQEYNFDWKLDQEDSRILDDISVSNVNTSDLSELESD</sequence>
<gene>
    <name evidence="3" type="ORF">BpHYR1_018420</name>
</gene>
<feature type="domain" description="BOD1/SHG1" evidence="2">
    <location>
        <begin position="18"/>
        <end position="108"/>
    </location>
</feature>
<dbReference type="PANTHER" id="PTHR31532">
    <property type="entry name" value="BIORIENTATION OF CHROMOSOMES IN CELL DIVISION 1 FAMILY MEMBER"/>
    <property type="match status" value="1"/>
</dbReference>
<keyword evidence="3" id="KW-0131">Cell cycle</keyword>